<comment type="caution">
    <text evidence="1">The sequence shown here is derived from an EMBL/GenBank/DDBJ whole genome shotgun (WGS) entry which is preliminary data.</text>
</comment>
<evidence type="ECO:0000313" key="1">
    <source>
        <dbReference type="EMBL" id="PCD04812.1"/>
    </source>
</evidence>
<keyword evidence="2" id="KW-1185">Reference proteome</keyword>
<dbReference type="OrthoDB" id="7428944at2"/>
<protein>
    <recommendedName>
        <fullName evidence="3">PepSY domain-containing protein</fullName>
    </recommendedName>
</protein>
<gene>
    <name evidence="1" type="ORF">COC42_08765</name>
</gene>
<organism evidence="1 2">
    <name type="scientific">Sphingomonas spermidinifaciens</name>
    <dbReference type="NCBI Taxonomy" id="1141889"/>
    <lineage>
        <taxon>Bacteria</taxon>
        <taxon>Pseudomonadati</taxon>
        <taxon>Pseudomonadota</taxon>
        <taxon>Alphaproteobacteria</taxon>
        <taxon>Sphingomonadales</taxon>
        <taxon>Sphingomonadaceae</taxon>
        <taxon>Sphingomonas</taxon>
    </lineage>
</organism>
<sequence length="103" mass="11278">MTGLGALVAMACAWTAAGGVPAAAAEQRQNDHRAARAARMEGRILPLRELERRVLPRMKNARYLGFDFDSGTAIYTFKFLRDGNLIWIDVDGRSGQILGRSGN</sequence>
<dbReference type="AlphaFoldDB" id="A0A2A4BA35"/>
<dbReference type="Proteomes" id="UP000218366">
    <property type="component" value="Unassembled WGS sequence"/>
</dbReference>
<evidence type="ECO:0000313" key="2">
    <source>
        <dbReference type="Proteomes" id="UP000218366"/>
    </source>
</evidence>
<proteinExistence type="predicted"/>
<evidence type="ECO:0008006" key="3">
    <source>
        <dbReference type="Google" id="ProtNLM"/>
    </source>
</evidence>
<dbReference type="EMBL" id="NWMW01000001">
    <property type="protein sequence ID" value="PCD04812.1"/>
    <property type="molecule type" value="Genomic_DNA"/>
</dbReference>
<reference evidence="1 2" key="1">
    <citation type="submission" date="2017-09" db="EMBL/GenBank/DDBJ databases">
        <title>Sphingomonas spermidinifaciens 9NM-10, whole genome shotgun sequence.</title>
        <authorList>
            <person name="Feng G."/>
            <person name="Zhu H."/>
        </authorList>
    </citation>
    <scope>NUCLEOTIDE SEQUENCE [LARGE SCALE GENOMIC DNA]</scope>
    <source>
        <strain evidence="1 2">9NM-10</strain>
    </source>
</reference>
<name>A0A2A4BA35_9SPHN</name>
<accession>A0A2A4BA35</accession>